<evidence type="ECO:0000256" key="1">
    <source>
        <dbReference type="SAM" id="MobiDB-lite"/>
    </source>
</evidence>
<evidence type="ECO:0000313" key="4">
    <source>
        <dbReference type="Proteomes" id="UP000030752"/>
    </source>
</evidence>
<dbReference type="InParanoid" id="W2S1T0"/>
<dbReference type="VEuPathDB" id="FungiDB:HMPREF1541_01697"/>
<dbReference type="PANTHER" id="PTHR35896">
    <property type="entry name" value="IG-LIKE DOMAIN-CONTAINING PROTEIN"/>
    <property type="match status" value="1"/>
</dbReference>
<name>W2S1T0_CYPE1</name>
<reference evidence="3 4" key="1">
    <citation type="submission" date="2013-03" db="EMBL/GenBank/DDBJ databases">
        <title>The Genome Sequence of Phialophora europaea CBS 101466.</title>
        <authorList>
            <consortium name="The Broad Institute Genomics Platform"/>
            <person name="Cuomo C."/>
            <person name="de Hoog S."/>
            <person name="Gorbushina A."/>
            <person name="Walker B."/>
            <person name="Young S.K."/>
            <person name="Zeng Q."/>
            <person name="Gargeya S."/>
            <person name="Fitzgerald M."/>
            <person name="Haas B."/>
            <person name="Abouelleil A."/>
            <person name="Allen A.W."/>
            <person name="Alvarado L."/>
            <person name="Arachchi H.M."/>
            <person name="Berlin A.M."/>
            <person name="Chapman S.B."/>
            <person name="Gainer-Dewar J."/>
            <person name="Goldberg J."/>
            <person name="Griggs A."/>
            <person name="Gujja S."/>
            <person name="Hansen M."/>
            <person name="Howarth C."/>
            <person name="Imamovic A."/>
            <person name="Ireland A."/>
            <person name="Larimer J."/>
            <person name="McCowan C."/>
            <person name="Murphy C."/>
            <person name="Pearson M."/>
            <person name="Poon T.W."/>
            <person name="Priest M."/>
            <person name="Roberts A."/>
            <person name="Saif S."/>
            <person name="Shea T."/>
            <person name="Sisk P."/>
            <person name="Sykes S."/>
            <person name="Wortman J."/>
            <person name="Nusbaum C."/>
            <person name="Birren B."/>
        </authorList>
    </citation>
    <scope>NUCLEOTIDE SEQUENCE [LARGE SCALE GENOMIC DNA]</scope>
    <source>
        <strain evidence="3 4">CBS 101466</strain>
    </source>
</reference>
<proteinExistence type="predicted"/>
<accession>W2S1T0</accession>
<dbReference type="eggNOG" id="ENOG502SNX4">
    <property type="taxonomic scope" value="Eukaryota"/>
</dbReference>
<keyword evidence="2" id="KW-0812">Transmembrane</keyword>
<evidence type="ECO:0000256" key="2">
    <source>
        <dbReference type="SAM" id="Phobius"/>
    </source>
</evidence>
<keyword evidence="2" id="KW-1133">Transmembrane helix</keyword>
<dbReference type="PANTHER" id="PTHR35896:SF3">
    <property type="entry name" value="MAJOR FACILITATOR SUPERFAMILY TRANSPORTER"/>
    <property type="match status" value="1"/>
</dbReference>
<dbReference type="GeneID" id="19969036"/>
<dbReference type="EMBL" id="KB822718">
    <property type="protein sequence ID" value="ETN42540.1"/>
    <property type="molecule type" value="Genomic_DNA"/>
</dbReference>
<dbReference type="InterPro" id="IPR053008">
    <property type="entry name" value="Phomopsin_biosynth_assoc"/>
</dbReference>
<dbReference type="Proteomes" id="UP000030752">
    <property type="component" value="Unassembled WGS sequence"/>
</dbReference>
<feature type="region of interest" description="Disordered" evidence="1">
    <location>
        <begin position="1"/>
        <end position="26"/>
    </location>
</feature>
<evidence type="ECO:0000313" key="3">
    <source>
        <dbReference type="EMBL" id="ETN42540.1"/>
    </source>
</evidence>
<keyword evidence="4" id="KW-1185">Reference proteome</keyword>
<dbReference type="OrthoDB" id="3501153at2759"/>
<dbReference type="HOGENOM" id="CLU_066042_4_0_1"/>
<organism evidence="3 4">
    <name type="scientific">Cyphellophora europaea (strain CBS 101466)</name>
    <name type="common">Phialophora europaea</name>
    <dbReference type="NCBI Taxonomy" id="1220924"/>
    <lineage>
        <taxon>Eukaryota</taxon>
        <taxon>Fungi</taxon>
        <taxon>Dikarya</taxon>
        <taxon>Ascomycota</taxon>
        <taxon>Pezizomycotina</taxon>
        <taxon>Eurotiomycetes</taxon>
        <taxon>Chaetothyriomycetidae</taxon>
        <taxon>Chaetothyriales</taxon>
        <taxon>Cyphellophoraceae</taxon>
        <taxon>Cyphellophora</taxon>
    </lineage>
</organism>
<sequence>MSSQPLYYDKVSENEDDISLDQPTHKPSAVKRWSWGQQSFIIRTLVIAIYTILIAGICSAIVEYRHSDDSTTTAVAEATSTPAPAAQVEQAKAEVEAKPDTPNTGLDQIQHCGSNHTEAKALGCVYDVMMQLWMPAACYDEVLSERFLNEGNWTWWSDPENGVTMSDEQMRKGEHSVAFMLMDYHKMHCIFAMEKLVRALRNQWSIIPELVSYDHIVHCKHKTLARPDGDTVKGVRAPTGFTSCAPYEVWKNQLPEDHTSSTD</sequence>
<protein>
    <submittedName>
        <fullName evidence="3">Uncharacterized protein</fullName>
    </submittedName>
</protein>
<dbReference type="RefSeq" id="XP_008714276.1">
    <property type="nucleotide sequence ID" value="XM_008716054.1"/>
</dbReference>
<dbReference type="AlphaFoldDB" id="W2S1T0"/>
<gene>
    <name evidence="3" type="ORF">HMPREF1541_01697</name>
</gene>
<keyword evidence="2" id="KW-0472">Membrane</keyword>
<feature type="transmembrane region" description="Helical" evidence="2">
    <location>
        <begin position="40"/>
        <end position="62"/>
    </location>
</feature>
<dbReference type="STRING" id="1220924.W2S1T0"/>